<evidence type="ECO:0000313" key="3">
    <source>
        <dbReference type="EMBL" id="SFF47662.1"/>
    </source>
</evidence>
<feature type="transmembrane region" description="Helical" evidence="1">
    <location>
        <begin position="186"/>
        <end position="204"/>
    </location>
</feature>
<dbReference type="PANTHER" id="PTHR14969:SF13">
    <property type="entry name" value="AT30094P"/>
    <property type="match status" value="1"/>
</dbReference>
<protein>
    <submittedName>
        <fullName evidence="3">Undecaprenyl-diphosphatase</fullName>
    </submittedName>
</protein>
<feature type="domain" description="Phosphatidic acid phosphatase type 2/haloperoxidase" evidence="2">
    <location>
        <begin position="84"/>
        <end position="201"/>
    </location>
</feature>
<feature type="transmembrane region" description="Helical" evidence="1">
    <location>
        <begin position="306"/>
        <end position="326"/>
    </location>
</feature>
<sequence length="473" mass="49201">MRAALGWVAVLLGAVPFLLLWLLVQRSWSPLSTLDGEVAADLNASVSGSPLLVGVLRAVTTLGGTGTAVLLFLLATLFLLIRSQRRLAAFVATTGVGLAVLGPLTKAIVDRARPVVESPVVDTPSNASFPSGHAMTALVTWGTLLVLTLPSVRRRLRPWLVAATVLVVVAVGFTRLALGVHFVSDVLAGWALGAGWLAVTTATFRGWQHRRGVHPDEPLDPLAVDPDDAPHLAGADGPGEPRARALSLRLLAVAAGLFAVVTALGLLVTAVLTGTWLGRFDRGVVRWFAEIRSADLSTVMEWVGRLSGTPAVIALGLSLAVLGLAVTASRRPAVFVVVTLVGEVALYFVSAEVVDRMRPAVADLTSSLPSGASWPSGHTAAAAALYGAVAALVIAYWRGPWRWAVLVLPVVLAPAIGVSRIYAAAHYPTDVLAGLLLGGLWVYACARVLLPRPGHGARSGSRAGSPAAATAHQ</sequence>
<keyword evidence="1" id="KW-1133">Transmembrane helix</keyword>
<feature type="transmembrane region" description="Helical" evidence="1">
    <location>
        <begin position="159"/>
        <end position="180"/>
    </location>
</feature>
<evidence type="ECO:0000256" key="1">
    <source>
        <dbReference type="SAM" id="Phobius"/>
    </source>
</evidence>
<dbReference type="CDD" id="cd03392">
    <property type="entry name" value="PAP2_like_2"/>
    <property type="match status" value="1"/>
</dbReference>
<reference evidence="4" key="1">
    <citation type="submission" date="2016-10" db="EMBL/GenBank/DDBJ databases">
        <authorList>
            <person name="Varghese N."/>
            <person name="Submissions S."/>
        </authorList>
    </citation>
    <scope>NUCLEOTIDE SEQUENCE [LARGE SCALE GENOMIC DNA]</scope>
    <source>
        <strain evidence="4">DSM 46838</strain>
    </source>
</reference>
<feature type="domain" description="Phosphatidic acid phosphatase type 2/haloperoxidase" evidence="2">
    <location>
        <begin position="336"/>
        <end position="446"/>
    </location>
</feature>
<accession>A0A1I2IYQ8</accession>
<dbReference type="PANTHER" id="PTHR14969">
    <property type="entry name" value="SPHINGOSINE-1-PHOSPHATE PHOSPHOHYDROLASE"/>
    <property type="match status" value="1"/>
</dbReference>
<dbReference type="Pfam" id="PF01569">
    <property type="entry name" value="PAP2"/>
    <property type="match status" value="2"/>
</dbReference>
<dbReference type="Proteomes" id="UP000198589">
    <property type="component" value="Unassembled WGS sequence"/>
</dbReference>
<dbReference type="SMART" id="SM00014">
    <property type="entry name" value="acidPPc"/>
    <property type="match status" value="2"/>
</dbReference>
<dbReference type="InterPro" id="IPR000326">
    <property type="entry name" value="PAP2/HPO"/>
</dbReference>
<keyword evidence="1" id="KW-0472">Membrane</keyword>
<dbReference type="InterPro" id="IPR036938">
    <property type="entry name" value="PAP2/HPO_sf"/>
</dbReference>
<evidence type="ECO:0000313" key="4">
    <source>
        <dbReference type="Proteomes" id="UP000198589"/>
    </source>
</evidence>
<organism evidence="3 4">
    <name type="scientific">Blastococcus tunisiensis</name>
    <dbReference type="NCBI Taxonomy" id="1798228"/>
    <lineage>
        <taxon>Bacteria</taxon>
        <taxon>Bacillati</taxon>
        <taxon>Actinomycetota</taxon>
        <taxon>Actinomycetes</taxon>
        <taxon>Geodermatophilales</taxon>
        <taxon>Geodermatophilaceae</taxon>
        <taxon>Blastococcus</taxon>
    </lineage>
</organism>
<name>A0A1I2IYQ8_9ACTN</name>
<feature type="transmembrane region" description="Helical" evidence="1">
    <location>
        <begin position="129"/>
        <end position="147"/>
    </location>
</feature>
<feature type="transmembrane region" description="Helical" evidence="1">
    <location>
        <begin position="87"/>
        <end position="109"/>
    </location>
</feature>
<feature type="transmembrane region" description="Helical" evidence="1">
    <location>
        <begin position="374"/>
        <end position="396"/>
    </location>
</feature>
<feature type="transmembrane region" description="Helical" evidence="1">
    <location>
        <begin position="250"/>
        <end position="277"/>
    </location>
</feature>
<evidence type="ECO:0000259" key="2">
    <source>
        <dbReference type="SMART" id="SM00014"/>
    </source>
</evidence>
<dbReference type="STRING" id="1798228.SAMN05216574_114140"/>
<keyword evidence="4" id="KW-1185">Reference proteome</keyword>
<proteinExistence type="predicted"/>
<keyword evidence="1" id="KW-0812">Transmembrane</keyword>
<feature type="transmembrane region" description="Helical" evidence="1">
    <location>
        <begin position="403"/>
        <end position="425"/>
    </location>
</feature>
<feature type="transmembrane region" description="Helical" evidence="1">
    <location>
        <begin position="431"/>
        <end position="450"/>
    </location>
</feature>
<feature type="transmembrane region" description="Helical" evidence="1">
    <location>
        <begin position="50"/>
        <end position="80"/>
    </location>
</feature>
<gene>
    <name evidence="3" type="ORF">SAMN05216574_114140</name>
</gene>
<dbReference type="EMBL" id="FOND01000014">
    <property type="protein sequence ID" value="SFF47662.1"/>
    <property type="molecule type" value="Genomic_DNA"/>
</dbReference>
<dbReference type="Gene3D" id="1.20.144.10">
    <property type="entry name" value="Phosphatidic acid phosphatase type 2/haloperoxidase"/>
    <property type="match status" value="2"/>
</dbReference>
<dbReference type="SUPFAM" id="SSF48317">
    <property type="entry name" value="Acid phosphatase/Vanadium-dependent haloperoxidase"/>
    <property type="match status" value="2"/>
</dbReference>
<dbReference type="AlphaFoldDB" id="A0A1I2IYQ8"/>
<feature type="transmembrane region" description="Helical" evidence="1">
    <location>
        <begin position="333"/>
        <end position="354"/>
    </location>
</feature>